<feature type="transmembrane region" description="Helical" evidence="1">
    <location>
        <begin position="70"/>
        <end position="89"/>
    </location>
</feature>
<dbReference type="AlphaFoldDB" id="A0A2X4UKA9"/>
<keyword evidence="3" id="KW-1185">Reference proteome</keyword>
<reference evidence="2 3" key="1">
    <citation type="submission" date="2018-06" db="EMBL/GenBank/DDBJ databases">
        <authorList>
            <consortium name="Pathogen Informatics"/>
            <person name="Doyle S."/>
        </authorList>
    </citation>
    <scope>NUCLEOTIDE SEQUENCE [LARGE SCALE GENOMIC DNA]</scope>
    <source>
        <strain evidence="2 3">NCTC10994</strain>
    </source>
</reference>
<dbReference type="Proteomes" id="UP000249091">
    <property type="component" value="Chromosome 1"/>
</dbReference>
<keyword evidence="1" id="KW-1133">Transmembrane helix</keyword>
<evidence type="ECO:0000313" key="2">
    <source>
        <dbReference type="EMBL" id="SQI36048.1"/>
    </source>
</evidence>
<feature type="transmembrane region" description="Helical" evidence="1">
    <location>
        <begin position="41"/>
        <end position="58"/>
    </location>
</feature>
<keyword evidence="1" id="KW-0812">Transmembrane</keyword>
<accession>A0A2X4UKA9</accession>
<proteinExistence type="predicted"/>
<dbReference type="KEGG" id="rcr:NCTC10994_03227"/>
<sequence>MPAKQSTDSRDRNGLGNVSLVAGVVAALTAFVPIVGDFVSVPAGLIAVVCGWIGLLRIEKGLATNYVETVVGTVLGTGALFVWFIIFAATHGSG</sequence>
<evidence type="ECO:0008006" key="4">
    <source>
        <dbReference type="Google" id="ProtNLM"/>
    </source>
</evidence>
<keyword evidence="1" id="KW-0472">Membrane</keyword>
<dbReference type="RefSeq" id="WP_072703814.1">
    <property type="nucleotide sequence ID" value="NZ_JAFBBL010000001.1"/>
</dbReference>
<gene>
    <name evidence="2" type="ORF">NCTC10994_03227</name>
</gene>
<organism evidence="2 3">
    <name type="scientific">Rhodococcus coprophilus</name>
    <dbReference type="NCBI Taxonomy" id="38310"/>
    <lineage>
        <taxon>Bacteria</taxon>
        <taxon>Bacillati</taxon>
        <taxon>Actinomycetota</taxon>
        <taxon>Actinomycetes</taxon>
        <taxon>Mycobacteriales</taxon>
        <taxon>Nocardiaceae</taxon>
        <taxon>Rhodococcus</taxon>
    </lineage>
</organism>
<feature type="transmembrane region" description="Helical" evidence="1">
    <location>
        <begin position="14"/>
        <end position="35"/>
    </location>
</feature>
<dbReference type="EMBL" id="LS483468">
    <property type="protein sequence ID" value="SQI36048.1"/>
    <property type="molecule type" value="Genomic_DNA"/>
</dbReference>
<name>A0A2X4UKA9_9NOCA</name>
<evidence type="ECO:0000256" key="1">
    <source>
        <dbReference type="SAM" id="Phobius"/>
    </source>
</evidence>
<evidence type="ECO:0000313" key="3">
    <source>
        <dbReference type="Proteomes" id="UP000249091"/>
    </source>
</evidence>
<protein>
    <recommendedName>
        <fullName evidence="4">DUF4190 domain-containing protein</fullName>
    </recommendedName>
</protein>